<keyword evidence="6" id="KW-0326">Glycosidase</keyword>
<dbReference type="Proteomes" id="UP001195660">
    <property type="component" value="Unassembled WGS sequence"/>
</dbReference>
<dbReference type="PIRSF" id="PIRSF037599">
    <property type="entry name" value="GDPMH"/>
    <property type="match status" value="1"/>
</dbReference>
<dbReference type="InterPro" id="IPR033715">
    <property type="entry name" value="GDPMH"/>
</dbReference>
<evidence type="ECO:0000256" key="2">
    <source>
        <dbReference type="ARBA" id="ARBA00022723"/>
    </source>
</evidence>
<dbReference type="Gene3D" id="3.90.79.10">
    <property type="entry name" value="Nucleoside Triphosphate Pyrophosphohydrolase"/>
    <property type="match status" value="1"/>
</dbReference>
<feature type="domain" description="Nudix hydrolase" evidence="5">
    <location>
        <begin position="14"/>
        <end position="156"/>
    </location>
</feature>
<keyword evidence="2" id="KW-0479">Metal-binding</keyword>
<comment type="caution">
    <text evidence="6">The sequence shown here is derived from an EMBL/GenBank/DDBJ whole genome shotgun (WGS) entry which is preliminary data.</text>
</comment>
<comment type="cofactor">
    <cofactor evidence="1">
        <name>Mg(2+)</name>
        <dbReference type="ChEBI" id="CHEBI:18420"/>
    </cofactor>
</comment>
<evidence type="ECO:0000256" key="1">
    <source>
        <dbReference type="ARBA" id="ARBA00001946"/>
    </source>
</evidence>
<keyword evidence="3 6" id="KW-0378">Hydrolase</keyword>
<protein>
    <submittedName>
        <fullName evidence="6">GDP-mannose mannosyl hydrolase</fullName>
        <ecNumber evidence="6">3.2.1.42</ecNumber>
    </submittedName>
</protein>
<dbReference type="EC" id="3.2.1.42" evidence="6"/>
<evidence type="ECO:0000313" key="6">
    <source>
        <dbReference type="EMBL" id="MBM5572358.1"/>
    </source>
</evidence>
<reference evidence="6 7" key="1">
    <citation type="submission" date="2019-11" db="EMBL/GenBank/DDBJ databases">
        <title>Novel Deefgea species.</title>
        <authorList>
            <person name="Han J.-H."/>
        </authorList>
    </citation>
    <scope>NUCLEOTIDE SEQUENCE [LARGE SCALE GENOMIC DNA]</scope>
    <source>
        <strain evidence="6 7">LMG 24817</strain>
    </source>
</reference>
<accession>A0ABS2CDY3</accession>
<proteinExistence type="predicted"/>
<evidence type="ECO:0000256" key="4">
    <source>
        <dbReference type="ARBA" id="ARBA00022842"/>
    </source>
</evidence>
<evidence type="ECO:0000256" key="3">
    <source>
        <dbReference type="ARBA" id="ARBA00022801"/>
    </source>
</evidence>
<dbReference type="SUPFAM" id="SSF55811">
    <property type="entry name" value="Nudix"/>
    <property type="match status" value="1"/>
</dbReference>
<dbReference type="RefSeq" id="WP_203571686.1">
    <property type="nucleotide sequence ID" value="NZ_WOFE01000006.1"/>
</dbReference>
<dbReference type="PANTHER" id="PTHR43046:SF12">
    <property type="entry name" value="GDP-MANNOSE MANNOSYL HYDROLASE"/>
    <property type="match status" value="1"/>
</dbReference>
<dbReference type="CDD" id="cd03430">
    <property type="entry name" value="NUDIX_GDPMH_NudD"/>
    <property type="match status" value="1"/>
</dbReference>
<keyword evidence="4" id="KW-0460">Magnesium</keyword>
<evidence type="ECO:0000313" key="7">
    <source>
        <dbReference type="Proteomes" id="UP001195660"/>
    </source>
</evidence>
<dbReference type="EMBL" id="WOFE01000006">
    <property type="protein sequence ID" value="MBM5572358.1"/>
    <property type="molecule type" value="Genomic_DNA"/>
</dbReference>
<dbReference type="NCBIfam" id="NF011963">
    <property type="entry name" value="PRK15434.1"/>
    <property type="match status" value="1"/>
</dbReference>
<dbReference type="InterPro" id="IPR015797">
    <property type="entry name" value="NUDIX_hydrolase-like_dom_sf"/>
</dbReference>
<evidence type="ECO:0000259" key="5">
    <source>
        <dbReference type="PROSITE" id="PS51462"/>
    </source>
</evidence>
<dbReference type="GO" id="GO:0047917">
    <property type="term" value="F:GDP-glucosidase activity"/>
    <property type="evidence" value="ECO:0007669"/>
    <property type="project" value="UniProtKB-EC"/>
</dbReference>
<gene>
    <name evidence="6" type="ORF">GM173_12340</name>
</gene>
<name>A0ABS2CDY3_9NEIS</name>
<sequence>MSQLPFADFMHVVQHAPLVSIDLIIENESGEVLLGFRRNEPAGGFWFVPGGRVLKNERLDAAFQRLTQVELGIALTRNQAEWLGVYEHFYDTNAGRQDGFGTHYVVLAYRLRLTADQLRLPMGEQHDEYRWQAPAAILCDDSVHYHSRSYFESHNESTS</sequence>
<dbReference type="InterPro" id="IPR000086">
    <property type="entry name" value="NUDIX_hydrolase_dom"/>
</dbReference>
<dbReference type="PANTHER" id="PTHR43046">
    <property type="entry name" value="GDP-MANNOSE MANNOSYL HYDROLASE"/>
    <property type="match status" value="1"/>
</dbReference>
<organism evidence="6 7">
    <name type="scientific">Deefgea chitinilytica</name>
    <dbReference type="NCBI Taxonomy" id="570276"/>
    <lineage>
        <taxon>Bacteria</taxon>
        <taxon>Pseudomonadati</taxon>
        <taxon>Pseudomonadota</taxon>
        <taxon>Betaproteobacteria</taxon>
        <taxon>Neisseriales</taxon>
        <taxon>Chitinibacteraceae</taxon>
        <taxon>Deefgea</taxon>
    </lineage>
</organism>
<dbReference type="Pfam" id="PF00293">
    <property type="entry name" value="NUDIX"/>
    <property type="match status" value="1"/>
</dbReference>
<keyword evidence="7" id="KW-1185">Reference proteome</keyword>
<dbReference type="PROSITE" id="PS51462">
    <property type="entry name" value="NUDIX"/>
    <property type="match status" value="1"/>
</dbReference>